<protein>
    <submittedName>
        <fullName evidence="1">Uncharacterized protein</fullName>
    </submittedName>
</protein>
<dbReference type="EMBL" id="CP069112">
    <property type="protein sequence ID" value="QSS62794.1"/>
    <property type="molecule type" value="Genomic_DNA"/>
</dbReference>
<evidence type="ECO:0000313" key="1">
    <source>
        <dbReference type="EMBL" id="QSS62794.1"/>
    </source>
</evidence>
<accession>A0A8A1MDV6</accession>
<dbReference type="Proteomes" id="UP000663671">
    <property type="component" value="Chromosome 7"/>
</dbReference>
<sequence length="375" mass="42179">MYCGIARYIVFHFAPQEASIEISNWKIETSKTRRDLEQKIEVESAISGFNYCPSLDPQSSLKLPYTAHVRAELYEPSKDPEQSQGKLRWDEPNMVNHAKCPLGPTLEDLLVAIMEYQSRLECWCPRWIFPRVAWPSKFGTFEDLKVSTFRISKPRKGPLENPFIFLEFHKLIKRHYDGGQTLILTHSTPKLNPFHWMHGQPTLYIVVCSASQNGQTKRRARCLPGSQIFSTLLTFHTYPFGPHVAADYTSLVLISGTSTPSSLVLTRLPERTILASCPIGKSPGLGPGPLAAPVFIHVRHFGGVHDNCRDQRSTNHDEINTRSVNSNISLRMLEISRKSQCWSSNKSGAHSISDGLLVPDLLGLRNQAPVTSFAI</sequence>
<name>A0A8A1MDV6_AJECA</name>
<dbReference type="AlphaFoldDB" id="A0A8A1MDV6"/>
<gene>
    <name evidence="1" type="ORF">I7I51_02534</name>
</gene>
<dbReference type="OrthoDB" id="10499903at2759"/>
<evidence type="ECO:0000313" key="2">
    <source>
        <dbReference type="Proteomes" id="UP000663671"/>
    </source>
</evidence>
<organism evidence="1 2">
    <name type="scientific">Ajellomyces capsulatus</name>
    <name type="common">Darling's disease fungus</name>
    <name type="synonym">Histoplasma capsulatum</name>
    <dbReference type="NCBI Taxonomy" id="5037"/>
    <lineage>
        <taxon>Eukaryota</taxon>
        <taxon>Fungi</taxon>
        <taxon>Dikarya</taxon>
        <taxon>Ascomycota</taxon>
        <taxon>Pezizomycotina</taxon>
        <taxon>Eurotiomycetes</taxon>
        <taxon>Eurotiomycetidae</taxon>
        <taxon>Onygenales</taxon>
        <taxon>Ajellomycetaceae</taxon>
        <taxon>Histoplasma</taxon>
    </lineage>
</organism>
<proteinExistence type="predicted"/>
<dbReference type="VEuPathDB" id="FungiDB:I7I51_02534"/>
<reference evidence="1" key="1">
    <citation type="submission" date="2021-01" db="EMBL/GenBank/DDBJ databases">
        <title>Chromosome-level genome assembly of a human fungal pathogen reveals clustering of transcriptionally co-regulated genes.</title>
        <authorList>
            <person name="Voorhies M."/>
            <person name="Cohen S."/>
            <person name="Shea T.P."/>
            <person name="Petrus S."/>
            <person name="Munoz J.F."/>
            <person name="Poplawski S."/>
            <person name="Goldman W.E."/>
            <person name="Michael T."/>
            <person name="Cuomo C.A."/>
            <person name="Sil A."/>
            <person name="Beyhan S."/>
        </authorList>
    </citation>
    <scope>NUCLEOTIDE SEQUENCE</scope>
    <source>
        <strain evidence="1">WU24</strain>
    </source>
</reference>